<organism evidence="1 2">
    <name type="scientific">Peronosclerospora sorghi</name>
    <dbReference type="NCBI Taxonomy" id="230839"/>
    <lineage>
        <taxon>Eukaryota</taxon>
        <taxon>Sar</taxon>
        <taxon>Stramenopiles</taxon>
        <taxon>Oomycota</taxon>
        <taxon>Peronosporomycetes</taxon>
        <taxon>Peronosporales</taxon>
        <taxon>Peronosporaceae</taxon>
        <taxon>Peronosclerospora</taxon>
    </lineage>
</organism>
<keyword evidence="2" id="KW-1185">Reference proteome</keyword>
<dbReference type="EMBL" id="CM047583">
    <property type="protein sequence ID" value="KAI9913519.1"/>
    <property type="molecule type" value="Genomic_DNA"/>
</dbReference>
<gene>
    <name evidence="1" type="ORF">PsorP6_005426</name>
</gene>
<protein>
    <submittedName>
        <fullName evidence="1">Uncharacterized protein</fullName>
    </submittedName>
</protein>
<accession>A0ACC0W5Z6</accession>
<comment type="caution">
    <text evidence="1">The sequence shown here is derived from an EMBL/GenBank/DDBJ whole genome shotgun (WGS) entry which is preliminary data.</text>
</comment>
<evidence type="ECO:0000313" key="1">
    <source>
        <dbReference type="EMBL" id="KAI9913519.1"/>
    </source>
</evidence>
<evidence type="ECO:0000313" key="2">
    <source>
        <dbReference type="Proteomes" id="UP001163321"/>
    </source>
</evidence>
<proteinExistence type="predicted"/>
<sequence length="87" mass="9677">MRASFSRPEFTALFASAPQYSANPPYLPCIPFSNPSTEATATDPASLQDSVSRRTVDNYTNQPTHFYCTQQTSKHQCGEGFTDNQHN</sequence>
<reference evidence="1 2" key="1">
    <citation type="journal article" date="2022" name="bioRxiv">
        <title>The genome of the oomycete Peronosclerospora sorghi, a cosmopolitan pathogen of maize and sorghum, is inflated with dispersed pseudogenes.</title>
        <authorList>
            <person name="Fletcher K."/>
            <person name="Martin F."/>
            <person name="Isakeit T."/>
            <person name="Cavanaugh K."/>
            <person name="Magill C."/>
            <person name="Michelmore R."/>
        </authorList>
    </citation>
    <scope>NUCLEOTIDE SEQUENCE [LARGE SCALE GENOMIC DNA]</scope>
    <source>
        <strain evidence="1">P6</strain>
    </source>
</reference>
<dbReference type="Proteomes" id="UP001163321">
    <property type="component" value="Chromosome 4"/>
</dbReference>
<name>A0ACC0W5Z6_9STRA</name>